<feature type="transmembrane region" description="Helical" evidence="6">
    <location>
        <begin position="15"/>
        <end position="37"/>
    </location>
</feature>
<name>A0A1G2UT98_9BACT</name>
<keyword evidence="5 6" id="KW-0472">Membrane</keyword>
<evidence type="ECO:0000256" key="1">
    <source>
        <dbReference type="ARBA" id="ARBA00004651"/>
    </source>
</evidence>
<comment type="subcellular location">
    <subcellularLocation>
        <location evidence="1">Cell membrane</location>
        <topology evidence="1">Multi-pass membrane protein</topology>
    </subcellularLocation>
</comment>
<protein>
    <recommendedName>
        <fullName evidence="7">VTT domain-containing protein</fullName>
    </recommendedName>
</protein>
<proteinExistence type="predicted"/>
<evidence type="ECO:0000313" key="9">
    <source>
        <dbReference type="Proteomes" id="UP000176558"/>
    </source>
</evidence>
<evidence type="ECO:0000313" key="8">
    <source>
        <dbReference type="EMBL" id="OHB12568.1"/>
    </source>
</evidence>
<dbReference type="EMBL" id="MHWT01000014">
    <property type="protein sequence ID" value="OHB12568.1"/>
    <property type="molecule type" value="Genomic_DNA"/>
</dbReference>
<dbReference type="InterPro" id="IPR051311">
    <property type="entry name" value="DedA_domain"/>
</dbReference>
<feature type="transmembrane region" description="Helical" evidence="6">
    <location>
        <begin position="104"/>
        <end position="124"/>
    </location>
</feature>
<evidence type="ECO:0000256" key="3">
    <source>
        <dbReference type="ARBA" id="ARBA00022692"/>
    </source>
</evidence>
<dbReference type="Pfam" id="PF09335">
    <property type="entry name" value="VTT_dom"/>
    <property type="match status" value="1"/>
</dbReference>
<keyword evidence="2" id="KW-1003">Cell membrane</keyword>
<feature type="domain" description="VTT" evidence="7">
    <location>
        <begin position="28"/>
        <end position="151"/>
    </location>
</feature>
<dbReference type="PANTHER" id="PTHR42709">
    <property type="entry name" value="ALKALINE PHOSPHATASE LIKE PROTEIN"/>
    <property type="match status" value="1"/>
</dbReference>
<dbReference type="Proteomes" id="UP000176558">
    <property type="component" value="Unassembled WGS sequence"/>
</dbReference>
<evidence type="ECO:0000256" key="4">
    <source>
        <dbReference type="ARBA" id="ARBA00022989"/>
    </source>
</evidence>
<keyword evidence="3 6" id="KW-0812">Transmembrane</keyword>
<reference evidence="8 9" key="1">
    <citation type="journal article" date="2016" name="Nat. Commun.">
        <title>Thousands of microbial genomes shed light on interconnected biogeochemical processes in an aquifer system.</title>
        <authorList>
            <person name="Anantharaman K."/>
            <person name="Brown C.T."/>
            <person name="Hug L.A."/>
            <person name="Sharon I."/>
            <person name="Castelle C.J."/>
            <person name="Probst A.J."/>
            <person name="Thomas B.C."/>
            <person name="Singh A."/>
            <person name="Wilkins M.J."/>
            <person name="Karaoz U."/>
            <person name="Brodie E.L."/>
            <person name="Williams K.H."/>
            <person name="Hubbard S.S."/>
            <person name="Banfield J.F."/>
        </authorList>
    </citation>
    <scope>NUCLEOTIDE SEQUENCE [LARGE SCALE GENOMIC DNA]</scope>
</reference>
<dbReference type="PANTHER" id="PTHR42709:SF6">
    <property type="entry name" value="UNDECAPRENYL PHOSPHATE TRANSPORTER A"/>
    <property type="match status" value="1"/>
</dbReference>
<organism evidence="8 9">
    <name type="scientific">Candidatus Zambryskibacteria bacterium RIFCSPLOWO2_12_FULL_39_23</name>
    <dbReference type="NCBI Taxonomy" id="1802776"/>
    <lineage>
        <taxon>Bacteria</taxon>
        <taxon>Candidatus Zambryskiibacteriota</taxon>
    </lineage>
</organism>
<feature type="transmembrane region" description="Helical" evidence="6">
    <location>
        <begin position="131"/>
        <end position="151"/>
    </location>
</feature>
<accession>A0A1G2UT98</accession>
<evidence type="ECO:0000256" key="5">
    <source>
        <dbReference type="ARBA" id="ARBA00023136"/>
    </source>
</evidence>
<evidence type="ECO:0000256" key="2">
    <source>
        <dbReference type="ARBA" id="ARBA00022475"/>
    </source>
</evidence>
<evidence type="ECO:0000256" key="6">
    <source>
        <dbReference type="SAM" id="Phobius"/>
    </source>
</evidence>
<evidence type="ECO:0000259" key="7">
    <source>
        <dbReference type="Pfam" id="PF09335"/>
    </source>
</evidence>
<dbReference type="AlphaFoldDB" id="A0A1G2UT98"/>
<feature type="transmembrane region" description="Helical" evidence="6">
    <location>
        <begin position="44"/>
        <end position="65"/>
    </location>
</feature>
<comment type="caution">
    <text evidence="8">The sequence shown here is derived from an EMBL/GenBank/DDBJ whole genome shotgun (WGS) entry which is preliminary data.</text>
</comment>
<gene>
    <name evidence="8" type="ORF">A3G99_01985</name>
</gene>
<keyword evidence="4 6" id="KW-1133">Transmembrane helix</keyword>
<sequence>MFSNDIFFILAHYKYFVVFPIAVIEGPIITIISGFLAHLGFFSFLFAYITLVLSDITGCTLYYLAGRYWRNSVWIKRRISRWDYNENSKKFLEDHFRKHKVKTIFIAKISHGIGWMVHIFAGVAKVNYFEFIVLNIIGALPKTFVLMLLGYYLGNSYQKIDGYLGYISLTVICLVLLFVIYKILNKYVKNYWKRNEIQE</sequence>
<feature type="transmembrane region" description="Helical" evidence="6">
    <location>
        <begin position="163"/>
        <end position="184"/>
    </location>
</feature>
<dbReference type="GO" id="GO:0005886">
    <property type="term" value="C:plasma membrane"/>
    <property type="evidence" value="ECO:0007669"/>
    <property type="project" value="UniProtKB-SubCell"/>
</dbReference>
<dbReference type="InterPro" id="IPR032816">
    <property type="entry name" value="VTT_dom"/>
</dbReference>